<dbReference type="EMBL" id="JAGKQM010000016">
    <property type="protein sequence ID" value="KAH0872521.1"/>
    <property type="molecule type" value="Genomic_DNA"/>
</dbReference>
<evidence type="ECO:0000259" key="1">
    <source>
        <dbReference type="Pfam" id="PF00425"/>
    </source>
</evidence>
<proteinExistence type="predicted"/>
<gene>
    <name evidence="2" type="ORF">HID58_069883</name>
</gene>
<dbReference type="Gene3D" id="3.60.120.10">
    <property type="entry name" value="Anthranilate synthase"/>
    <property type="match status" value="1"/>
</dbReference>
<accession>A0ABQ7YX96</accession>
<feature type="domain" description="Chorismate-utilising enzyme C-terminal" evidence="1">
    <location>
        <begin position="203"/>
        <end position="311"/>
    </location>
</feature>
<comment type="caution">
    <text evidence="2">The sequence shown here is derived from an EMBL/GenBank/DDBJ whole genome shotgun (WGS) entry which is preliminary data.</text>
</comment>
<reference evidence="2 3" key="1">
    <citation type="submission" date="2021-05" db="EMBL/GenBank/DDBJ databases">
        <title>Genome Assembly of Synthetic Allotetraploid Brassica napus Reveals Homoeologous Exchanges between Subgenomes.</title>
        <authorList>
            <person name="Davis J.T."/>
        </authorList>
    </citation>
    <scope>NUCLEOTIDE SEQUENCE [LARGE SCALE GENOMIC DNA]</scope>
    <source>
        <strain evidence="3">cv. Da-Ae</strain>
        <tissue evidence="2">Seedling</tissue>
    </source>
</reference>
<dbReference type="Proteomes" id="UP000824890">
    <property type="component" value="Unassembled WGS sequence"/>
</dbReference>
<dbReference type="SUPFAM" id="SSF56322">
    <property type="entry name" value="ADC synthase"/>
    <property type="match status" value="1"/>
</dbReference>
<dbReference type="PANTHER" id="PTHR47253:SF8">
    <property type="entry name" value="ISOCHORISMATE SYNTHASE 1, CHLOROPLASTIC"/>
    <property type="match status" value="1"/>
</dbReference>
<dbReference type="InterPro" id="IPR044250">
    <property type="entry name" value="MenF-like"/>
</dbReference>
<dbReference type="InterPro" id="IPR015890">
    <property type="entry name" value="Chorismate_C"/>
</dbReference>
<evidence type="ECO:0000313" key="3">
    <source>
        <dbReference type="Proteomes" id="UP000824890"/>
    </source>
</evidence>
<keyword evidence="3" id="KW-1185">Reference proteome</keyword>
<protein>
    <recommendedName>
        <fullName evidence="1">Chorismate-utilising enzyme C-terminal domain-containing protein</fullName>
    </recommendedName>
</protein>
<evidence type="ECO:0000313" key="2">
    <source>
        <dbReference type="EMBL" id="KAH0872521.1"/>
    </source>
</evidence>
<name>A0ABQ7YX96_BRANA</name>
<dbReference type="PANTHER" id="PTHR47253">
    <property type="match status" value="1"/>
</dbReference>
<dbReference type="InterPro" id="IPR005801">
    <property type="entry name" value="ADC_synthase"/>
</dbReference>
<organism evidence="2 3">
    <name type="scientific">Brassica napus</name>
    <name type="common">Rape</name>
    <dbReference type="NCBI Taxonomy" id="3708"/>
    <lineage>
        <taxon>Eukaryota</taxon>
        <taxon>Viridiplantae</taxon>
        <taxon>Streptophyta</taxon>
        <taxon>Embryophyta</taxon>
        <taxon>Tracheophyta</taxon>
        <taxon>Spermatophyta</taxon>
        <taxon>Magnoliopsida</taxon>
        <taxon>eudicotyledons</taxon>
        <taxon>Gunneridae</taxon>
        <taxon>Pentapetalae</taxon>
        <taxon>rosids</taxon>
        <taxon>malvids</taxon>
        <taxon>Brassicales</taxon>
        <taxon>Brassicaceae</taxon>
        <taxon>Brassiceae</taxon>
        <taxon>Brassica</taxon>
    </lineage>
</organism>
<dbReference type="Pfam" id="PF00425">
    <property type="entry name" value="Chorismate_bind"/>
    <property type="match status" value="1"/>
</dbReference>
<sequence length="312" mass="35338">MLCSYAARRPQSPGETLISLYAHLRVLRSPSIGASAIHPLWPFIRLRFWEARYIRRSDELISVNMLLLDSKATLMPVTIAVQRLSVYSITGFEVIQCNQNFRLSDSSILIRWWKLNVGYNSCLGNELSWKLENAIEALQETMHQDYSVVMRLQRESLGVSVLSKNHVPTKRAHYLAVEKALEMVVLAQLHFMRDFSKGIKLGVCSETLAATRPRAASTACDMEIECDLLTSPKDDLEFSTVQENIRGNFSLIDLHISNILSTVVVKPQKAVRKLARVQHLYSELTGKLRREDDEFDVFATLHPIPVVCGLPA</sequence>